<proteinExistence type="inferred from homology"/>
<feature type="domain" description="Glycosyl hydrolase family 13 catalytic" evidence="4">
    <location>
        <begin position="86"/>
        <end position="453"/>
    </location>
</feature>
<dbReference type="PANTHER" id="PTHR43447">
    <property type="entry name" value="ALPHA-AMYLASE"/>
    <property type="match status" value="1"/>
</dbReference>
<dbReference type="AlphaFoldDB" id="A0A250XI57"/>
<dbReference type="Gene3D" id="3.20.20.80">
    <property type="entry name" value="Glycosidases"/>
    <property type="match status" value="1"/>
</dbReference>
<reference evidence="5 6" key="1">
    <citation type="submission" date="2017-08" db="EMBL/GenBank/DDBJ databases">
        <title>Acidophilic green algal genome provides insights into adaptation to an acidic environment.</title>
        <authorList>
            <person name="Hirooka S."/>
            <person name="Hirose Y."/>
            <person name="Kanesaki Y."/>
            <person name="Higuchi S."/>
            <person name="Fujiwara T."/>
            <person name="Onuma R."/>
            <person name="Era A."/>
            <person name="Ohbayashi R."/>
            <person name="Uzuka A."/>
            <person name="Nozaki H."/>
            <person name="Yoshikawa H."/>
            <person name="Miyagishima S.Y."/>
        </authorList>
    </citation>
    <scope>NUCLEOTIDE SEQUENCE [LARGE SCALE GENOMIC DNA]</scope>
    <source>
        <strain evidence="5 6">NIES-2499</strain>
    </source>
</reference>
<evidence type="ECO:0000259" key="4">
    <source>
        <dbReference type="SMART" id="SM00642"/>
    </source>
</evidence>
<comment type="caution">
    <text evidence="5">The sequence shown here is derived from an EMBL/GenBank/DDBJ whole genome shotgun (WGS) entry which is preliminary data.</text>
</comment>
<dbReference type="SMART" id="SM00642">
    <property type="entry name" value="Aamy"/>
    <property type="match status" value="1"/>
</dbReference>
<accession>A0A250XI57</accession>
<comment type="similarity">
    <text evidence="1">Belongs to the glycosyl hydrolase 13 family.</text>
</comment>
<feature type="region of interest" description="Disordered" evidence="3">
    <location>
        <begin position="231"/>
        <end position="250"/>
    </location>
</feature>
<keyword evidence="6" id="KW-1185">Reference proteome</keyword>
<dbReference type="EMBL" id="BEGY01000085">
    <property type="protein sequence ID" value="GAX82761.1"/>
    <property type="molecule type" value="Genomic_DNA"/>
</dbReference>
<protein>
    <recommendedName>
        <fullName evidence="2">1,4-alpha-D-glucan glucanohydrolase</fullName>
    </recommendedName>
</protein>
<evidence type="ECO:0000313" key="5">
    <source>
        <dbReference type="EMBL" id="GAX82761.1"/>
    </source>
</evidence>
<dbReference type="InterPro" id="IPR017853">
    <property type="entry name" value="GH"/>
</dbReference>
<evidence type="ECO:0000256" key="3">
    <source>
        <dbReference type="SAM" id="MobiDB-lite"/>
    </source>
</evidence>
<dbReference type="OrthoDB" id="434688at2759"/>
<organism evidence="5 6">
    <name type="scientific">Chlamydomonas eustigma</name>
    <dbReference type="NCBI Taxonomy" id="1157962"/>
    <lineage>
        <taxon>Eukaryota</taxon>
        <taxon>Viridiplantae</taxon>
        <taxon>Chlorophyta</taxon>
        <taxon>core chlorophytes</taxon>
        <taxon>Chlorophyceae</taxon>
        <taxon>CS clade</taxon>
        <taxon>Chlamydomonadales</taxon>
        <taxon>Chlamydomonadaceae</taxon>
        <taxon>Chlamydomonas</taxon>
    </lineage>
</organism>
<evidence type="ECO:0000256" key="1">
    <source>
        <dbReference type="ARBA" id="ARBA00008061"/>
    </source>
</evidence>
<dbReference type="GO" id="GO:0005975">
    <property type="term" value="P:carbohydrate metabolic process"/>
    <property type="evidence" value="ECO:0007669"/>
    <property type="project" value="InterPro"/>
</dbReference>
<dbReference type="InterPro" id="IPR006047">
    <property type="entry name" value="GH13_cat_dom"/>
</dbReference>
<dbReference type="Proteomes" id="UP000232323">
    <property type="component" value="Unassembled WGS sequence"/>
</dbReference>
<dbReference type="SUPFAM" id="SSF51445">
    <property type="entry name" value="(Trans)glycosidases"/>
    <property type="match status" value="1"/>
</dbReference>
<name>A0A250XI57_9CHLO</name>
<evidence type="ECO:0000256" key="2">
    <source>
        <dbReference type="ARBA" id="ARBA00030238"/>
    </source>
</evidence>
<dbReference type="STRING" id="1157962.A0A250XI57"/>
<sequence>MRNGARVFGTLIADHSISYSLESHRFRGNRELHIKSIRPCIMLGIRRTPSSMARTSASSLGKKTVMKPELMHRTRQSSAISVLPDGIIIQGFHWESSKPDCRDPSQWPDGKVGSTWYSTVKDKVKDMREAGFTDIWLPPPYQSVSQEGYLPTKLYDLNSAYGGYRELRALLRELQAQGIGAILDCVLNHRCGDQQNEKGKWVIYSDELAHDNRRLDWGPWALISNHPDPDLAGTGAAKKEPSYHAAPNVDHSNPEVREALVSWLNYMTRPRNLGFSSLRFDFARGYNAKYIKEYVDATVWPRGELSIGEYWDDDGGRDPTYTSAEILTNFVDSMDGHAGAFDFPLKTAIHQAAMNNDWSLLGSKEGLPGLMGVRPGLAFTFIDNHDTAPPQAHYPFPDNLPKLLAAHAYLLSHPGIPCLFWQHVYGKKNGDGFVNGKEVDVTLCETDGQVDKRGIWVPPNNPGFSWEQRWPGTEPWTVGSQDAAQGPGYTGICGEEIKKMVTARSQAGIMSTSKVEVLVSEKDLYQAVVTGRTIYGSARSGESREDAVYQLMVCIGPKAREVQAKEEWKTVSYGSLHALYAFKTSVAHVSMEESVDAVHPHTYLGDATKGSILPASFDKADTVSTYDFF</sequence>
<dbReference type="CDD" id="cd11314">
    <property type="entry name" value="AmyAc_arch_bac_plant_AmyA"/>
    <property type="match status" value="1"/>
</dbReference>
<gene>
    <name evidence="5" type="ORF">CEUSTIGMA_g10187.t1</name>
</gene>
<dbReference type="Pfam" id="PF00128">
    <property type="entry name" value="Alpha-amylase"/>
    <property type="match status" value="1"/>
</dbReference>
<evidence type="ECO:0000313" key="6">
    <source>
        <dbReference type="Proteomes" id="UP000232323"/>
    </source>
</evidence>